<sequence length="201" mass="21875">MVVRVYALYAGKSSTETVHSVDIDFPVNTVLEYAHFCAAPETDAKETHFYCLALSVIPIIEIIAAQKVVDDLGASASSFHYRRTADRMWSPTWIPSCNRISTTTSSTFPGPFPKISIPEPTSNVSDKNAANTQASLTLQELAIPTRDTLPPFNFEGPLQLQLRQRHEPGGGTGHRPGAQGLATTISRPGHTNQYAKLSCGF</sequence>
<name>A0AAN6SE08_9PEZI</name>
<gene>
    <name evidence="2" type="ORF">QBC32DRAFT_316146</name>
</gene>
<reference evidence="2" key="1">
    <citation type="journal article" date="2023" name="Mol. Phylogenet. Evol.">
        <title>Genome-scale phylogeny and comparative genomics of the fungal order Sordariales.</title>
        <authorList>
            <person name="Hensen N."/>
            <person name="Bonometti L."/>
            <person name="Westerberg I."/>
            <person name="Brannstrom I.O."/>
            <person name="Guillou S."/>
            <person name="Cros-Aarteil S."/>
            <person name="Calhoun S."/>
            <person name="Haridas S."/>
            <person name="Kuo A."/>
            <person name="Mondo S."/>
            <person name="Pangilinan J."/>
            <person name="Riley R."/>
            <person name="LaButti K."/>
            <person name="Andreopoulos B."/>
            <person name="Lipzen A."/>
            <person name="Chen C."/>
            <person name="Yan M."/>
            <person name="Daum C."/>
            <person name="Ng V."/>
            <person name="Clum A."/>
            <person name="Steindorff A."/>
            <person name="Ohm R.A."/>
            <person name="Martin F."/>
            <person name="Silar P."/>
            <person name="Natvig D.O."/>
            <person name="Lalanne C."/>
            <person name="Gautier V."/>
            <person name="Ament-Velasquez S.L."/>
            <person name="Kruys A."/>
            <person name="Hutchinson M.I."/>
            <person name="Powell A.J."/>
            <person name="Barry K."/>
            <person name="Miller A.N."/>
            <person name="Grigoriev I.V."/>
            <person name="Debuchy R."/>
            <person name="Gladieux P."/>
            <person name="Hiltunen Thoren M."/>
            <person name="Johannesson H."/>
        </authorList>
    </citation>
    <scope>NUCLEOTIDE SEQUENCE</scope>
    <source>
        <strain evidence="2">CBS 626.80</strain>
    </source>
</reference>
<protein>
    <submittedName>
        <fullName evidence="2">Uncharacterized protein</fullName>
    </submittedName>
</protein>
<evidence type="ECO:0000256" key="1">
    <source>
        <dbReference type="SAM" id="MobiDB-lite"/>
    </source>
</evidence>
<accession>A0AAN6SE08</accession>
<reference evidence="2" key="2">
    <citation type="submission" date="2023-06" db="EMBL/GenBank/DDBJ databases">
        <authorList>
            <consortium name="Lawrence Berkeley National Laboratory"/>
            <person name="Mondo S.J."/>
            <person name="Hensen N."/>
            <person name="Bonometti L."/>
            <person name="Westerberg I."/>
            <person name="Brannstrom I.O."/>
            <person name="Guillou S."/>
            <person name="Cros-Aarteil S."/>
            <person name="Calhoun S."/>
            <person name="Haridas S."/>
            <person name="Kuo A."/>
            <person name="Pangilinan J."/>
            <person name="Riley R."/>
            <person name="Labutti K."/>
            <person name="Andreopoulos B."/>
            <person name="Lipzen A."/>
            <person name="Chen C."/>
            <person name="Yanf M."/>
            <person name="Daum C."/>
            <person name="Ng V."/>
            <person name="Clum A."/>
            <person name="Steindorff A."/>
            <person name="Ohm R."/>
            <person name="Martin F."/>
            <person name="Silar P."/>
            <person name="Natvig D."/>
            <person name="Lalanne C."/>
            <person name="Gautier V."/>
            <person name="Ament-Velasquez S.L."/>
            <person name="Kruys A."/>
            <person name="Hutchinson M.I."/>
            <person name="Powell A.J."/>
            <person name="Barry K."/>
            <person name="Miller A.N."/>
            <person name="Grigoriev I.V."/>
            <person name="Debuchy R."/>
            <person name="Gladieux P."/>
            <person name="Thoren M.H."/>
            <person name="Johannesson H."/>
        </authorList>
    </citation>
    <scope>NUCLEOTIDE SEQUENCE</scope>
    <source>
        <strain evidence="2">CBS 626.80</strain>
    </source>
</reference>
<dbReference type="Proteomes" id="UP001303222">
    <property type="component" value="Unassembled WGS sequence"/>
</dbReference>
<comment type="caution">
    <text evidence="2">The sequence shown here is derived from an EMBL/GenBank/DDBJ whole genome shotgun (WGS) entry which is preliminary data.</text>
</comment>
<feature type="region of interest" description="Disordered" evidence="1">
    <location>
        <begin position="164"/>
        <end position="189"/>
    </location>
</feature>
<evidence type="ECO:0000313" key="3">
    <source>
        <dbReference type="Proteomes" id="UP001303222"/>
    </source>
</evidence>
<keyword evidence="3" id="KW-1185">Reference proteome</keyword>
<evidence type="ECO:0000313" key="2">
    <source>
        <dbReference type="EMBL" id="KAK3950164.1"/>
    </source>
</evidence>
<dbReference type="AlphaFoldDB" id="A0AAN6SE08"/>
<proteinExistence type="predicted"/>
<dbReference type="EMBL" id="MU859188">
    <property type="protein sequence ID" value="KAK3950164.1"/>
    <property type="molecule type" value="Genomic_DNA"/>
</dbReference>
<organism evidence="2 3">
    <name type="scientific">Pseudoneurospora amorphoporcata</name>
    <dbReference type="NCBI Taxonomy" id="241081"/>
    <lineage>
        <taxon>Eukaryota</taxon>
        <taxon>Fungi</taxon>
        <taxon>Dikarya</taxon>
        <taxon>Ascomycota</taxon>
        <taxon>Pezizomycotina</taxon>
        <taxon>Sordariomycetes</taxon>
        <taxon>Sordariomycetidae</taxon>
        <taxon>Sordariales</taxon>
        <taxon>Sordariaceae</taxon>
        <taxon>Pseudoneurospora</taxon>
    </lineage>
</organism>